<sequence>MQLHELVPATKAKTAKRIGRGGKRGKTSGRGGKGQTARTGNSMRPEMRDIIKKLPKLRGHGKNRARTVNEERVVAVPVNVSVIEAHFEAGATVSPKTLVAMGIITAIRKRVPVVKILGTGDLTKKVKVEGCTVSKTAQAKIEKAGGSVAK</sequence>
<keyword evidence="2 4" id="KW-0689">Ribosomal protein</keyword>
<evidence type="ECO:0000256" key="6">
    <source>
        <dbReference type="SAM" id="MobiDB-lite"/>
    </source>
</evidence>
<dbReference type="HAMAP" id="MF_01341">
    <property type="entry name" value="Ribosomal_uL15"/>
    <property type="match status" value="1"/>
</dbReference>
<reference evidence="8 9" key="1">
    <citation type="journal article" date="2016" name="Nat. Commun.">
        <title>Thousands of microbial genomes shed light on interconnected biogeochemical processes in an aquifer system.</title>
        <authorList>
            <person name="Anantharaman K."/>
            <person name="Brown C.T."/>
            <person name="Hug L.A."/>
            <person name="Sharon I."/>
            <person name="Castelle C.J."/>
            <person name="Probst A.J."/>
            <person name="Thomas B.C."/>
            <person name="Singh A."/>
            <person name="Wilkins M.J."/>
            <person name="Karaoz U."/>
            <person name="Brodie E.L."/>
            <person name="Williams K.H."/>
            <person name="Hubbard S.S."/>
            <person name="Banfield J.F."/>
        </authorList>
    </citation>
    <scope>NUCLEOTIDE SEQUENCE [LARGE SCALE GENOMIC DNA]</scope>
</reference>
<comment type="subunit">
    <text evidence="4">Part of the 50S ribosomal subunit.</text>
</comment>
<feature type="region of interest" description="Disordered" evidence="6">
    <location>
        <begin position="1"/>
        <end position="47"/>
    </location>
</feature>
<dbReference type="Pfam" id="PF00828">
    <property type="entry name" value="Ribosomal_L27A"/>
    <property type="match status" value="1"/>
</dbReference>
<keyword evidence="3 4" id="KW-0687">Ribonucleoprotein</keyword>
<keyword evidence="4" id="KW-0699">rRNA-binding</keyword>
<dbReference type="InterPro" id="IPR030878">
    <property type="entry name" value="Ribosomal_uL15"/>
</dbReference>
<comment type="caution">
    <text evidence="8">The sequence shown here is derived from an EMBL/GenBank/DDBJ whole genome shotgun (WGS) entry which is preliminary data.</text>
</comment>
<dbReference type="PANTHER" id="PTHR12934">
    <property type="entry name" value="50S RIBOSOMAL PROTEIN L15"/>
    <property type="match status" value="1"/>
</dbReference>
<evidence type="ECO:0000259" key="7">
    <source>
        <dbReference type="Pfam" id="PF00828"/>
    </source>
</evidence>
<evidence type="ECO:0000313" key="8">
    <source>
        <dbReference type="EMBL" id="OGG88454.1"/>
    </source>
</evidence>
<keyword evidence="4" id="KW-0694">RNA-binding</keyword>
<dbReference type="InterPro" id="IPR036227">
    <property type="entry name" value="Ribosomal_uL15/eL18_sf"/>
</dbReference>
<dbReference type="InterPro" id="IPR005749">
    <property type="entry name" value="Ribosomal_uL15_bac-type"/>
</dbReference>
<protein>
    <recommendedName>
        <fullName evidence="4">Large ribosomal subunit protein uL15</fullName>
    </recommendedName>
</protein>
<organism evidence="8 9">
    <name type="scientific">Candidatus Kaiserbacteria bacterium RIFOXYD1_FULL_42_15</name>
    <dbReference type="NCBI Taxonomy" id="1798532"/>
    <lineage>
        <taxon>Bacteria</taxon>
        <taxon>Candidatus Kaiseribacteriota</taxon>
    </lineage>
</organism>
<feature type="compositionally biased region" description="Basic residues" evidence="6">
    <location>
        <begin position="13"/>
        <end position="27"/>
    </location>
</feature>
<dbReference type="PANTHER" id="PTHR12934:SF11">
    <property type="entry name" value="LARGE RIBOSOMAL SUBUNIT PROTEIN UL15M"/>
    <property type="match status" value="1"/>
</dbReference>
<dbReference type="GO" id="GO:0003735">
    <property type="term" value="F:structural constituent of ribosome"/>
    <property type="evidence" value="ECO:0007669"/>
    <property type="project" value="InterPro"/>
</dbReference>
<dbReference type="EMBL" id="MFMT01000020">
    <property type="protein sequence ID" value="OGG88454.1"/>
    <property type="molecule type" value="Genomic_DNA"/>
</dbReference>
<dbReference type="Proteomes" id="UP000179230">
    <property type="component" value="Unassembled WGS sequence"/>
</dbReference>
<name>A0A1F6FRF1_9BACT</name>
<evidence type="ECO:0000313" key="9">
    <source>
        <dbReference type="Proteomes" id="UP000179230"/>
    </source>
</evidence>
<dbReference type="InterPro" id="IPR021131">
    <property type="entry name" value="Ribosomal_uL15/eL18"/>
</dbReference>
<dbReference type="Gene3D" id="3.100.10.10">
    <property type="match status" value="1"/>
</dbReference>
<gene>
    <name evidence="4" type="primary">rplO</name>
    <name evidence="8" type="ORF">A2592_01275</name>
</gene>
<proteinExistence type="inferred from homology"/>
<dbReference type="GO" id="GO:0022625">
    <property type="term" value="C:cytosolic large ribosomal subunit"/>
    <property type="evidence" value="ECO:0007669"/>
    <property type="project" value="TreeGrafter"/>
</dbReference>
<dbReference type="SUPFAM" id="SSF52080">
    <property type="entry name" value="Ribosomal proteins L15p and L18e"/>
    <property type="match status" value="1"/>
</dbReference>
<evidence type="ECO:0000256" key="2">
    <source>
        <dbReference type="ARBA" id="ARBA00022980"/>
    </source>
</evidence>
<evidence type="ECO:0000256" key="5">
    <source>
        <dbReference type="RuleBase" id="RU003888"/>
    </source>
</evidence>
<dbReference type="NCBIfam" id="TIGR01071">
    <property type="entry name" value="rplO_bact"/>
    <property type="match status" value="1"/>
</dbReference>
<evidence type="ECO:0000256" key="1">
    <source>
        <dbReference type="ARBA" id="ARBA00007320"/>
    </source>
</evidence>
<comment type="function">
    <text evidence="4">Binds to the 23S rRNA.</text>
</comment>
<dbReference type="GO" id="GO:0006412">
    <property type="term" value="P:translation"/>
    <property type="evidence" value="ECO:0007669"/>
    <property type="project" value="UniProtKB-UniRule"/>
</dbReference>
<dbReference type="GO" id="GO:0019843">
    <property type="term" value="F:rRNA binding"/>
    <property type="evidence" value="ECO:0007669"/>
    <property type="project" value="UniProtKB-UniRule"/>
</dbReference>
<evidence type="ECO:0000256" key="3">
    <source>
        <dbReference type="ARBA" id="ARBA00023274"/>
    </source>
</evidence>
<dbReference type="AlphaFoldDB" id="A0A1F6FRF1"/>
<dbReference type="InterPro" id="IPR001196">
    <property type="entry name" value="Ribosomal_uL15_CS"/>
</dbReference>
<accession>A0A1F6FRF1</accession>
<evidence type="ECO:0000256" key="4">
    <source>
        <dbReference type="HAMAP-Rule" id="MF_01341"/>
    </source>
</evidence>
<comment type="similarity">
    <text evidence="1 4 5">Belongs to the universal ribosomal protein uL15 family.</text>
</comment>
<feature type="domain" description="Large ribosomal subunit protein uL15/eL18" evidence="7">
    <location>
        <begin position="77"/>
        <end position="148"/>
    </location>
</feature>
<dbReference type="PROSITE" id="PS00475">
    <property type="entry name" value="RIBOSOMAL_L15"/>
    <property type="match status" value="1"/>
</dbReference>